<dbReference type="OrthoDB" id="7418984at2"/>
<feature type="domain" description="Putative Flp pilus-assembly TadG-like N-terminal" evidence="2">
    <location>
        <begin position="18"/>
        <end position="64"/>
    </location>
</feature>
<accession>A0A0C6F438</accession>
<protein>
    <submittedName>
        <fullName evidence="3">Flp pilus assembly protein TadG</fullName>
    </submittedName>
</protein>
<dbReference type="EMBL" id="AP014704">
    <property type="protein sequence ID" value="BAQ47426.1"/>
    <property type="molecule type" value="Genomic_DNA"/>
</dbReference>
<feature type="transmembrane region" description="Helical" evidence="1">
    <location>
        <begin position="20"/>
        <end position="44"/>
    </location>
</feature>
<name>A0A0C6F438_9HYPH</name>
<dbReference type="KEGG" id="maqu:Maq22A_c22210"/>
<evidence type="ECO:0000256" key="1">
    <source>
        <dbReference type="SAM" id="Phobius"/>
    </source>
</evidence>
<dbReference type="Proteomes" id="UP000061432">
    <property type="component" value="Chromosome"/>
</dbReference>
<dbReference type="AlphaFoldDB" id="A0A0C6F438"/>
<evidence type="ECO:0000313" key="4">
    <source>
        <dbReference type="Proteomes" id="UP000061432"/>
    </source>
</evidence>
<dbReference type="STRING" id="270351.Maq22A_c22210"/>
<dbReference type="RefSeq" id="WP_060848385.1">
    <property type="nucleotide sequence ID" value="NZ_AP014704.1"/>
</dbReference>
<dbReference type="InterPro" id="IPR028087">
    <property type="entry name" value="Tad_N"/>
</dbReference>
<gene>
    <name evidence="3" type="ORF">Maq22A_c22210</name>
</gene>
<dbReference type="Pfam" id="PF13400">
    <property type="entry name" value="Tad"/>
    <property type="match status" value="1"/>
</dbReference>
<reference evidence="4" key="2">
    <citation type="submission" date="2015-01" db="EMBL/GenBank/DDBJ databases">
        <title>Complete genome sequence of Methylobacterium aquaticum strain 22A.</title>
        <authorList>
            <person name="Tani A."/>
            <person name="Ogura Y."/>
            <person name="Hayashi T."/>
        </authorList>
    </citation>
    <scope>NUCLEOTIDE SEQUENCE [LARGE SCALE GENOMIC DNA]</scope>
    <source>
        <strain evidence="4">MA-22A</strain>
    </source>
</reference>
<keyword evidence="1" id="KW-1133">Transmembrane helix</keyword>
<sequence length="476" mass="50179">MIGRGWYRRSACRVDEAGNVALLVALLAPVLFGLIGVAVDYGTWTLQLATLQRAADAAALAVVSDMQVSGADARRMQSLAEAYMKGGVKLRFGDGPVAVATKPVTRERPGGPFVEAGGRTGRAPTGVTVTLTQRKSAIMSRLVTPHLTDMTVTATAEAVGGARLCVVGLAPSGRHGIHLEDQARIEAGDCAVYAMSSSPSSLEGGDQSVVSAATTCTVGGYAGRSFNFRPQPITGCPTLKDPLAARPAPPVGPCLKRDLVLRDGAFTLEPGTYCGGIRIEETADVKMLPGIYVIKDGALVVGPDTDLIFLTTDCLHPRDESTKQACHKALSIHLIGSLKGDGVGFYFTGEVPRNKAGGTQPMVFLPRSLVELTAPRTGDMAGLLFFEDRRSPDGRNFDILSDGARRLVGTVYLPRGTFSVRAMQVVADQSEYTAIVAHRIALSRQPRLVVNARYGDTDVPVPPGIGPKSGQVGLAR</sequence>
<dbReference type="PATRIC" id="fig|270351.10.peg.4284"/>
<keyword evidence="1" id="KW-0812">Transmembrane</keyword>
<proteinExistence type="predicted"/>
<evidence type="ECO:0000313" key="3">
    <source>
        <dbReference type="EMBL" id="BAQ47426.1"/>
    </source>
</evidence>
<evidence type="ECO:0000259" key="2">
    <source>
        <dbReference type="Pfam" id="PF13400"/>
    </source>
</evidence>
<organism evidence="3 4">
    <name type="scientific">Methylobacterium aquaticum</name>
    <dbReference type="NCBI Taxonomy" id="270351"/>
    <lineage>
        <taxon>Bacteria</taxon>
        <taxon>Pseudomonadati</taxon>
        <taxon>Pseudomonadota</taxon>
        <taxon>Alphaproteobacteria</taxon>
        <taxon>Hyphomicrobiales</taxon>
        <taxon>Methylobacteriaceae</taxon>
        <taxon>Methylobacterium</taxon>
    </lineage>
</organism>
<keyword evidence="1" id="KW-0472">Membrane</keyword>
<reference evidence="3 4" key="1">
    <citation type="journal article" date="2015" name="Genome Announc.">
        <title>Complete Genome Sequence of Methylobacterium aquaticum Strain 22A, Isolated from Racomitrium japonicum Moss.</title>
        <authorList>
            <person name="Tani A."/>
            <person name="Ogura Y."/>
            <person name="Hayashi T."/>
            <person name="Kimbara K."/>
        </authorList>
    </citation>
    <scope>NUCLEOTIDE SEQUENCE [LARGE SCALE GENOMIC DNA]</scope>
    <source>
        <strain evidence="3 4">MA-22A</strain>
    </source>
</reference>